<keyword evidence="6" id="KW-0472">Membrane</keyword>
<keyword evidence="4 10" id="KW-0732">Signal</keyword>
<evidence type="ECO:0000259" key="12">
    <source>
        <dbReference type="Pfam" id="PF16332"/>
    </source>
</evidence>
<feature type="signal peptide" evidence="10">
    <location>
        <begin position="1"/>
        <end position="27"/>
    </location>
</feature>
<dbReference type="InterPro" id="IPR008929">
    <property type="entry name" value="Chondroitin_lyas"/>
</dbReference>
<dbReference type="InterPro" id="IPR052447">
    <property type="entry name" value="Dermatan-Sulfate_Isomerase"/>
</dbReference>
<dbReference type="Proteomes" id="UP000619512">
    <property type="component" value="Unassembled WGS sequence"/>
</dbReference>
<dbReference type="PANTHER" id="PTHR15532">
    <property type="match status" value="1"/>
</dbReference>
<evidence type="ECO:0000256" key="4">
    <source>
        <dbReference type="ARBA" id="ARBA00022729"/>
    </source>
</evidence>
<sequence>MTPPFTRRRFLGTAARALPALSLPALAGGRALAQDSREALGPKEGKPTAGPHPLQALMAQHPAALRPDLRGVHPRVLTTAAGLADLRRRATTTHRDAWQKALAGLVAMKEAPAAAPAQARRAQNTTAIGIAGAALAYRIEGDERYLAAAKRYMDAAVSYPVWGYTYSKPDVDLAAGHLLYGLGMGYDLLFDALSVDERTRYRDKLVRQARLLAAHFAPKPGKTFSYSQNHCFIPIAGLAIAAYAVWDEAPEAATWAAQARAIFARVLDVASPDGYFYEGVEYWIFSMPWIVHALDAFAHAAGDDVYDHPALRNAHLYIAHSLTPNGQDIFDFGDAFEGPHTRARHGVDAARTHPGGKLHSNYNLLYRLAARFRNEQAQGVADWMASLGHVCAEDFWTLQWRDADLPASPIAALPPHHHFDDLGTVFWRSDWTGKATAFAFRAGPPEGHHAATLLARMPDWHLSMGHSHPDAGSFILYAEGTYLSGPMGYAGVPRSNLSNTLLVDGQGQANEGHGHDAFAGYPYARLDTIRLTRVDLGADRAGIVADLTGAYRPELGVDKLERMFTLAGGTWTVTDRLRASRPVALTAQVHGDTAIAAAGGRRYLVAGKPAALEVDVRTAAAKAVIEPGVVTAAGPPGNVDKGPREQRGVVLRVSLPASRVATLVTQLRPVRG</sequence>
<evidence type="ECO:0000256" key="3">
    <source>
        <dbReference type="ARBA" id="ARBA00022692"/>
    </source>
</evidence>
<dbReference type="SUPFAM" id="SSF48230">
    <property type="entry name" value="Chondroitin AC/alginate lyase"/>
    <property type="match status" value="1"/>
</dbReference>
<feature type="domain" description="Heparinase II/III-like C-terminal" evidence="11">
    <location>
        <begin position="413"/>
        <end position="652"/>
    </location>
</feature>
<dbReference type="EMBL" id="CP038026">
    <property type="protein sequence ID" value="QBQ34770.1"/>
    <property type="molecule type" value="Genomic_DNA"/>
</dbReference>
<dbReference type="GO" id="GO:0016829">
    <property type="term" value="F:lyase activity"/>
    <property type="evidence" value="ECO:0007669"/>
    <property type="project" value="InterPro"/>
</dbReference>
<protein>
    <submittedName>
        <fullName evidence="14">DUF4962 domain-containing protein</fullName>
    </submittedName>
</protein>
<dbReference type="PROSITE" id="PS51318">
    <property type="entry name" value="TAT"/>
    <property type="match status" value="1"/>
</dbReference>
<proteinExistence type="predicted"/>
<evidence type="ECO:0000256" key="7">
    <source>
        <dbReference type="ARBA" id="ARBA00023180"/>
    </source>
</evidence>
<keyword evidence="5" id="KW-1133">Transmembrane helix</keyword>
<dbReference type="Pfam" id="PF16332">
    <property type="entry name" value="DUF4962"/>
    <property type="match status" value="1"/>
</dbReference>
<dbReference type="InterPro" id="IPR006311">
    <property type="entry name" value="TAT_signal"/>
</dbReference>
<comment type="subcellular location">
    <subcellularLocation>
        <location evidence="2">Cell envelope</location>
    </subcellularLocation>
    <subcellularLocation>
        <location evidence="1">Membrane</location>
        <topology evidence="1">Multi-pass membrane protein</topology>
    </subcellularLocation>
</comment>
<dbReference type="InterPro" id="IPR012480">
    <property type="entry name" value="Hepar_II_III_C"/>
</dbReference>
<dbReference type="GO" id="GO:0016020">
    <property type="term" value="C:membrane"/>
    <property type="evidence" value="ECO:0007669"/>
    <property type="project" value="UniProtKB-SubCell"/>
</dbReference>
<reference evidence="13" key="3">
    <citation type="submission" date="2022-12" db="EMBL/GenBank/DDBJ databases">
        <authorList>
            <person name="Sun Q."/>
            <person name="Kim S."/>
        </authorList>
    </citation>
    <scope>NUCLEOTIDE SEQUENCE</scope>
    <source>
        <strain evidence="13">KCTC 12344</strain>
    </source>
</reference>
<evidence type="ECO:0000256" key="10">
    <source>
        <dbReference type="SAM" id="SignalP"/>
    </source>
</evidence>
<dbReference type="GO" id="GO:0030313">
    <property type="term" value="C:cell envelope"/>
    <property type="evidence" value="ECO:0007669"/>
    <property type="project" value="UniProtKB-SubCell"/>
</dbReference>
<dbReference type="Gene3D" id="1.50.10.100">
    <property type="entry name" value="Chondroitin AC/alginate lyase"/>
    <property type="match status" value="1"/>
</dbReference>
<dbReference type="EMBL" id="BMWW01000003">
    <property type="protein sequence ID" value="GGY88345.1"/>
    <property type="molecule type" value="Genomic_DNA"/>
</dbReference>
<dbReference type="InterPro" id="IPR032518">
    <property type="entry name" value="HepII_N"/>
</dbReference>
<reference evidence="13" key="1">
    <citation type="journal article" date="2014" name="Int. J. Syst. Evol. Microbiol.">
        <title>Complete genome sequence of Corynebacterium casei LMG S-19264T (=DSM 44701T), isolated from a smear-ripened cheese.</title>
        <authorList>
            <consortium name="US DOE Joint Genome Institute (JGI-PGF)"/>
            <person name="Walter F."/>
            <person name="Albersmeier A."/>
            <person name="Kalinowski J."/>
            <person name="Ruckert C."/>
        </authorList>
    </citation>
    <scope>NUCLEOTIDE SEQUENCE</scope>
    <source>
        <strain evidence="13">KCTC 12344</strain>
    </source>
</reference>
<organism evidence="13 16">
    <name type="scientific">Pseudoduganella plicata</name>
    <dbReference type="NCBI Taxonomy" id="321984"/>
    <lineage>
        <taxon>Bacteria</taxon>
        <taxon>Pseudomonadati</taxon>
        <taxon>Pseudomonadota</taxon>
        <taxon>Betaproteobacteria</taxon>
        <taxon>Burkholderiales</taxon>
        <taxon>Oxalobacteraceae</taxon>
        <taxon>Telluria group</taxon>
        <taxon>Pseudoduganella</taxon>
    </lineage>
</organism>
<reference evidence="14 15" key="2">
    <citation type="submission" date="2019-03" db="EMBL/GenBank/DDBJ databases">
        <title>Draft Genome Sequences of Six Type Strains of the Genus Massilia.</title>
        <authorList>
            <person name="Miess H."/>
            <person name="Frediansyhah A."/>
            <person name="Gross H."/>
        </authorList>
    </citation>
    <scope>NUCLEOTIDE SEQUENCE [LARGE SCALE GENOMIC DNA]</scope>
    <source>
        <strain evidence="14 15">DSM 17505</strain>
    </source>
</reference>
<evidence type="ECO:0000313" key="14">
    <source>
        <dbReference type="EMBL" id="QBQ34770.1"/>
    </source>
</evidence>
<evidence type="ECO:0000256" key="8">
    <source>
        <dbReference type="ARBA" id="ARBA00023235"/>
    </source>
</evidence>
<accession>A0A4P7B9N0</accession>
<name>A0A4P7B9N0_9BURK</name>
<evidence type="ECO:0000256" key="5">
    <source>
        <dbReference type="ARBA" id="ARBA00022989"/>
    </source>
</evidence>
<evidence type="ECO:0000313" key="15">
    <source>
        <dbReference type="Proteomes" id="UP000294359"/>
    </source>
</evidence>
<feature type="domain" description="Heparinase II N-terminal" evidence="12">
    <location>
        <begin position="121"/>
        <end position="338"/>
    </location>
</feature>
<dbReference type="Proteomes" id="UP000294359">
    <property type="component" value="Chromosome"/>
</dbReference>
<evidence type="ECO:0000256" key="1">
    <source>
        <dbReference type="ARBA" id="ARBA00004141"/>
    </source>
</evidence>
<feature type="compositionally biased region" description="Basic and acidic residues" evidence="9">
    <location>
        <begin position="35"/>
        <end position="46"/>
    </location>
</feature>
<dbReference type="GO" id="GO:0016853">
    <property type="term" value="F:isomerase activity"/>
    <property type="evidence" value="ECO:0007669"/>
    <property type="project" value="UniProtKB-KW"/>
</dbReference>
<evidence type="ECO:0000259" key="11">
    <source>
        <dbReference type="Pfam" id="PF07940"/>
    </source>
</evidence>
<dbReference type="Pfam" id="PF07940">
    <property type="entry name" value="Hepar_II_III_C"/>
    <property type="match status" value="1"/>
</dbReference>
<dbReference type="Gene3D" id="2.70.98.70">
    <property type="match status" value="1"/>
</dbReference>
<keyword evidence="15" id="KW-1185">Reference proteome</keyword>
<evidence type="ECO:0000256" key="2">
    <source>
        <dbReference type="ARBA" id="ARBA00004196"/>
    </source>
</evidence>
<feature type="chain" id="PRO_5043512325" evidence="10">
    <location>
        <begin position="28"/>
        <end position="672"/>
    </location>
</feature>
<evidence type="ECO:0000313" key="16">
    <source>
        <dbReference type="Proteomes" id="UP000619512"/>
    </source>
</evidence>
<keyword evidence="8" id="KW-0413">Isomerase</keyword>
<keyword evidence="3" id="KW-0812">Transmembrane</keyword>
<evidence type="ECO:0000256" key="9">
    <source>
        <dbReference type="SAM" id="MobiDB-lite"/>
    </source>
</evidence>
<dbReference type="AlphaFoldDB" id="A0A4P7B9N0"/>
<keyword evidence="7" id="KW-0325">Glycoprotein</keyword>
<gene>
    <name evidence="14" type="ORF">E1742_00130</name>
    <name evidence="13" type="ORF">GCM10007388_22210</name>
</gene>
<dbReference type="OrthoDB" id="175534at2"/>
<dbReference type="PANTHER" id="PTHR15532:SF5">
    <property type="entry name" value="SULFOTRANSFERASE DOMAIN-CONTAINING PROTEIN"/>
    <property type="match status" value="1"/>
</dbReference>
<evidence type="ECO:0000256" key="6">
    <source>
        <dbReference type="ARBA" id="ARBA00023136"/>
    </source>
</evidence>
<evidence type="ECO:0000313" key="13">
    <source>
        <dbReference type="EMBL" id="GGY88345.1"/>
    </source>
</evidence>
<dbReference type="RefSeq" id="WP_134382631.1">
    <property type="nucleotide sequence ID" value="NZ_BMWW01000003.1"/>
</dbReference>
<feature type="region of interest" description="Disordered" evidence="9">
    <location>
        <begin position="33"/>
        <end position="53"/>
    </location>
</feature>